<feature type="signal peptide" evidence="2">
    <location>
        <begin position="1"/>
        <end position="25"/>
    </location>
</feature>
<keyword evidence="6" id="KW-1185">Reference proteome</keyword>
<evidence type="ECO:0000259" key="3">
    <source>
        <dbReference type="Pfam" id="PF07250"/>
    </source>
</evidence>
<dbReference type="InterPro" id="IPR015202">
    <property type="entry name" value="GO-like_E_set"/>
</dbReference>
<dbReference type="Pfam" id="PF09118">
    <property type="entry name" value="GO-like_E_set"/>
    <property type="match status" value="1"/>
</dbReference>
<dbReference type="InterPro" id="IPR013783">
    <property type="entry name" value="Ig-like_fold"/>
</dbReference>
<feature type="domain" description="Glyoxal oxidase N-terminal" evidence="3">
    <location>
        <begin position="136"/>
        <end position="459"/>
    </location>
</feature>
<dbReference type="AlphaFoldDB" id="A0A5M3MW61"/>
<dbReference type="Pfam" id="PF07250">
    <property type="entry name" value="Glyoxal_oxid_N"/>
    <property type="match status" value="1"/>
</dbReference>
<dbReference type="PANTHER" id="PTHR32208">
    <property type="entry name" value="SECRETED PROTEIN-RELATED"/>
    <property type="match status" value="1"/>
</dbReference>
<comment type="caution">
    <text evidence="5">The sequence shown here is derived from an EMBL/GenBank/DDBJ whole genome shotgun (WGS) entry which is preliminary data.</text>
</comment>
<dbReference type="SUPFAM" id="SSF50965">
    <property type="entry name" value="Galactose oxidase, central domain"/>
    <property type="match status" value="1"/>
</dbReference>
<evidence type="ECO:0000313" key="6">
    <source>
        <dbReference type="Proteomes" id="UP000053558"/>
    </source>
</evidence>
<evidence type="ECO:0000313" key="5">
    <source>
        <dbReference type="EMBL" id="EIW82831.1"/>
    </source>
</evidence>
<accession>A0A5M3MW61</accession>
<dbReference type="Proteomes" id="UP000053558">
    <property type="component" value="Unassembled WGS sequence"/>
</dbReference>
<dbReference type="InterPro" id="IPR011043">
    <property type="entry name" value="Gal_Oxase/kelch_b-propeller"/>
</dbReference>
<keyword evidence="1 2" id="KW-0732">Signal</keyword>
<gene>
    <name evidence="5" type="ORF">CONPUDRAFT_163898</name>
</gene>
<dbReference type="InterPro" id="IPR037293">
    <property type="entry name" value="Gal_Oxidase_central_sf"/>
</dbReference>
<dbReference type="InterPro" id="IPR014756">
    <property type="entry name" value="Ig_E-set"/>
</dbReference>
<dbReference type="InterPro" id="IPR009880">
    <property type="entry name" value="Glyoxal_oxidase_N"/>
</dbReference>
<dbReference type="CDD" id="cd02851">
    <property type="entry name" value="E_set_GO_C"/>
    <property type="match status" value="1"/>
</dbReference>
<dbReference type="GeneID" id="19205025"/>
<name>A0A5M3MW61_CONPW</name>
<dbReference type="Gene3D" id="2.60.40.10">
    <property type="entry name" value="Immunoglobulins"/>
    <property type="match status" value="1"/>
</dbReference>
<dbReference type="SUPFAM" id="SSF81296">
    <property type="entry name" value="E set domains"/>
    <property type="match status" value="1"/>
</dbReference>
<evidence type="ECO:0000256" key="2">
    <source>
        <dbReference type="SAM" id="SignalP"/>
    </source>
</evidence>
<organism evidence="5 6">
    <name type="scientific">Coniophora puteana (strain RWD-64-598)</name>
    <name type="common">Brown rot fungus</name>
    <dbReference type="NCBI Taxonomy" id="741705"/>
    <lineage>
        <taxon>Eukaryota</taxon>
        <taxon>Fungi</taxon>
        <taxon>Dikarya</taxon>
        <taxon>Basidiomycota</taxon>
        <taxon>Agaricomycotina</taxon>
        <taxon>Agaricomycetes</taxon>
        <taxon>Agaricomycetidae</taxon>
        <taxon>Boletales</taxon>
        <taxon>Coniophorineae</taxon>
        <taxon>Coniophoraceae</taxon>
        <taxon>Coniophora</taxon>
    </lineage>
</organism>
<dbReference type="RefSeq" id="XP_007766790.1">
    <property type="nucleotide sequence ID" value="XM_007768600.1"/>
</dbReference>
<dbReference type="Gene3D" id="2.130.10.80">
    <property type="entry name" value="Galactose oxidase/kelch, beta-propeller"/>
    <property type="match status" value="1"/>
</dbReference>
<reference evidence="6" key="1">
    <citation type="journal article" date="2012" name="Science">
        <title>The Paleozoic origin of enzymatic lignin decomposition reconstructed from 31 fungal genomes.</title>
        <authorList>
            <person name="Floudas D."/>
            <person name="Binder M."/>
            <person name="Riley R."/>
            <person name="Barry K."/>
            <person name="Blanchette R.A."/>
            <person name="Henrissat B."/>
            <person name="Martinez A.T."/>
            <person name="Otillar R."/>
            <person name="Spatafora J.W."/>
            <person name="Yadav J.S."/>
            <person name="Aerts A."/>
            <person name="Benoit I."/>
            <person name="Boyd A."/>
            <person name="Carlson A."/>
            <person name="Copeland A."/>
            <person name="Coutinho P.M."/>
            <person name="de Vries R.P."/>
            <person name="Ferreira P."/>
            <person name="Findley K."/>
            <person name="Foster B."/>
            <person name="Gaskell J."/>
            <person name="Glotzer D."/>
            <person name="Gorecki P."/>
            <person name="Heitman J."/>
            <person name="Hesse C."/>
            <person name="Hori C."/>
            <person name="Igarashi K."/>
            <person name="Jurgens J.A."/>
            <person name="Kallen N."/>
            <person name="Kersten P."/>
            <person name="Kohler A."/>
            <person name="Kuees U."/>
            <person name="Kumar T.K.A."/>
            <person name="Kuo A."/>
            <person name="LaButti K."/>
            <person name="Larrondo L.F."/>
            <person name="Lindquist E."/>
            <person name="Ling A."/>
            <person name="Lombard V."/>
            <person name="Lucas S."/>
            <person name="Lundell T."/>
            <person name="Martin R."/>
            <person name="McLaughlin D.J."/>
            <person name="Morgenstern I."/>
            <person name="Morin E."/>
            <person name="Murat C."/>
            <person name="Nagy L.G."/>
            <person name="Nolan M."/>
            <person name="Ohm R.A."/>
            <person name="Patyshakuliyeva A."/>
            <person name="Rokas A."/>
            <person name="Ruiz-Duenas F.J."/>
            <person name="Sabat G."/>
            <person name="Salamov A."/>
            <person name="Samejima M."/>
            <person name="Schmutz J."/>
            <person name="Slot J.C."/>
            <person name="St John F."/>
            <person name="Stenlid J."/>
            <person name="Sun H."/>
            <person name="Sun S."/>
            <person name="Syed K."/>
            <person name="Tsang A."/>
            <person name="Wiebenga A."/>
            <person name="Young D."/>
            <person name="Pisabarro A."/>
            <person name="Eastwood D.C."/>
            <person name="Martin F."/>
            <person name="Cullen D."/>
            <person name="Grigoriev I.V."/>
            <person name="Hibbett D.S."/>
        </authorList>
    </citation>
    <scope>NUCLEOTIDE SEQUENCE [LARGE SCALE GENOMIC DNA]</scope>
    <source>
        <strain evidence="6">RWD-64-598 SS2</strain>
    </source>
</reference>
<proteinExistence type="predicted"/>
<feature type="chain" id="PRO_5024394116" evidence="2">
    <location>
        <begin position="26"/>
        <end position="635"/>
    </location>
</feature>
<dbReference type="OMA" id="PDPVWEM"/>
<sequence>MPLFMAFRPTALACTISLLAAGGKGASTNQMPTQPTHRGSVGQFELVGNSLGSAQQMFLGTPDKVYIIDKTENNPSQFKGHPVWASEWSSSSKQTRPMDVITNSFCAGGSVLGNGTWINVGGNQAVTYGGATAHSQTGGLPYNDPDGGQSIRLLNPCDDGNCDWMLAPPMTTRRWYPSLETLEDGRVIIMGGCNWGGYVNSAGQNNPTYEFFPSRGNPVTSPILQNTLPVNLYPLIWLLPSGKLFVQSGWKTVLLDYVQNRETQLSDMPDAVRVYPASAGSVMLPLTPANNYTATLMFCGGSNITNNGWNQNWDIPHYNASTSCVKITPDLSSSYSKLDPLPEGRTMGNLLLLPNGQILCLNGARTGTAGYGNTSFTIGQSYADQALTSPIIYNPRASPGQQWSRNGIFKSIIPRMYHSSATLLPDGSVLVAGSNPNSDVNLTAPYPTEYRMERFYPSYYNERRPQPQGLPTQLTYGGLFFDVELTSADLFSQVDNIQNANVIVMRTGFSTHTMNMGMRMLQLQNTFTGADDGGGVLHVAQLPPNPATFPPGPALLFVVVNGIPSIGVQVMVGSGQIEQQSVSPSSVLPDSGISMSHGSTSHASGAVSRFFAYSVSDFARSVARVILTSVLLMSV</sequence>
<evidence type="ECO:0000256" key="1">
    <source>
        <dbReference type="ARBA" id="ARBA00022729"/>
    </source>
</evidence>
<evidence type="ECO:0000259" key="4">
    <source>
        <dbReference type="Pfam" id="PF09118"/>
    </source>
</evidence>
<dbReference type="KEGG" id="cput:CONPUDRAFT_163898"/>
<dbReference type="EMBL" id="JH711576">
    <property type="protein sequence ID" value="EIW82831.1"/>
    <property type="molecule type" value="Genomic_DNA"/>
</dbReference>
<dbReference type="PANTHER" id="PTHR32208:SF96">
    <property type="entry name" value="GLYOXAL OXIDASE"/>
    <property type="match status" value="1"/>
</dbReference>
<dbReference type="OrthoDB" id="2019572at2759"/>
<feature type="domain" description="Galactose oxidase-like Early set" evidence="4">
    <location>
        <begin position="464"/>
        <end position="572"/>
    </location>
</feature>
<protein>
    <submittedName>
        <fullName evidence="5">Glyoxal oxidase</fullName>
    </submittedName>
</protein>